<organism evidence="3 4">
    <name type="scientific">Seongchinamella unica</name>
    <dbReference type="NCBI Taxonomy" id="2547392"/>
    <lineage>
        <taxon>Bacteria</taxon>
        <taxon>Pseudomonadati</taxon>
        <taxon>Pseudomonadota</taxon>
        <taxon>Gammaproteobacteria</taxon>
        <taxon>Cellvibrionales</taxon>
        <taxon>Halieaceae</taxon>
        <taxon>Seongchinamella</taxon>
    </lineage>
</organism>
<keyword evidence="3" id="KW-0808">Transferase</keyword>
<dbReference type="InterPro" id="IPR016980">
    <property type="entry name" value="S-AdoMet-dep_MeTrfase_Alr7345"/>
</dbReference>
<feature type="chain" id="PRO_5020202965" evidence="2">
    <location>
        <begin position="26"/>
        <end position="287"/>
    </location>
</feature>
<feature type="signal peptide" evidence="2">
    <location>
        <begin position="1"/>
        <end position="25"/>
    </location>
</feature>
<dbReference type="PIRSF" id="PIRSF031679">
    <property type="entry name" value="Mtase_Alr7345_prd"/>
    <property type="match status" value="1"/>
</dbReference>
<dbReference type="InterPro" id="IPR029063">
    <property type="entry name" value="SAM-dependent_MTases_sf"/>
</dbReference>
<feature type="region of interest" description="Disordered" evidence="1">
    <location>
        <begin position="236"/>
        <end position="264"/>
    </location>
</feature>
<proteinExistence type="predicted"/>
<dbReference type="GO" id="GO:0032259">
    <property type="term" value="P:methylation"/>
    <property type="evidence" value="ECO:0007669"/>
    <property type="project" value="UniProtKB-KW"/>
</dbReference>
<dbReference type="Gene3D" id="3.40.50.150">
    <property type="entry name" value="Vaccinia Virus protein VP39"/>
    <property type="match status" value="1"/>
</dbReference>
<name>A0A4R5LVM9_9GAMM</name>
<sequence length="287" mass="30654">MHPVTKTLAAASFAVISALAPTVAAAPNPALVAAVESRSESDRARDAARHPVQTLTFFQVEPGMTVAEGLPGGGWYSNILANYLGSGGILYGINYPERIWPMFPGRTDEWRKARAAATGKFNSMVAGFTDNGITTDGFTFTTVPSQAAGTVDRVLLIRALHNLNRFNAQTGMLAQALASVRGMLKDDGMVGIVQHRLPESAPDEGADGSRGYLKQSTVIAAMEQAGFELVAQSEINANPKDRPGPGDTVWRLPPSLSGSQDDPEQRAAMLAIGESDRMTLLFRKVRQ</sequence>
<evidence type="ECO:0000313" key="3">
    <source>
        <dbReference type="EMBL" id="TDG15417.1"/>
    </source>
</evidence>
<dbReference type="SUPFAM" id="SSF53335">
    <property type="entry name" value="S-adenosyl-L-methionine-dependent methyltransferases"/>
    <property type="match status" value="1"/>
</dbReference>
<gene>
    <name evidence="3" type="ORF">E2F43_04075</name>
</gene>
<dbReference type="Proteomes" id="UP000295554">
    <property type="component" value="Unassembled WGS sequence"/>
</dbReference>
<dbReference type="AlphaFoldDB" id="A0A4R5LVM9"/>
<dbReference type="RefSeq" id="WP_133209798.1">
    <property type="nucleotide sequence ID" value="NZ_SMSE01000001.1"/>
</dbReference>
<reference evidence="3 4" key="1">
    <citation type="submission" date="2019-03" db="EMBL/GenBank/DDBJ databases">
        <title>Seongchinamella monodicae gen. nov., sp. nov., a novel member of the Gammaproteobacteria isolated from a tidal mudflat of beach.</title>
        <authorList>
            <person name="Yang H.G."/>
            <person name="Kang J.W."/>
            <person name="Lee S.D."/>
        </authorList>
    </citation>
    <scope>NUCLEOTIDE SEQUENCE [LARGE SCALE GENOMIC DNA]</scope>
    <source>
        <strain evidence="3 4">GH4-78</strain>
    </source>
</reference>
<comment type="caution">
    <text evidence="3">The sequence shown here is derived from an EMBL/GenBank/DDBJ whole genome shotgun (WGS) entry which is preliminary data.</text>
</comment>
<evidence type="ECO:0000256" key="1">
    <source>
        <dbReference type="SAM" id="MobiDB-lite"/>
    </source>
</evidence>
<dbReference type="OrthoDB" id="9801692at2"/>
<evidence type="ECO:0000256" key="2">
    <source>
        <dbReference type="SAM" id="SignalP"/>
    </source>
</evidence>
<keyword evidence="4" id="KW-1185">Reference proteome</keyword>
<protein>
    <submittedName>
        <fullName evidence="3">Methyltransferase</fullName>
    </submittedName>
</protein>
<dbReference type="GO" id="GO:0008168">
    <property type="term" value="F:methyltransferase activity"/>
    <property type="evidence" value="ECO:0007669"/>
    <property type="project" value="UniProtKB-KW"/>
</dbReference>
<keyword evidence="2" id="KW-0732">Signal</keyword>
<keyword evidence="3" id="KW-0489">Methyltransferase</keyword>
<dbReference type="EMBL" id="SMSE01000001">
    <property type="protein sequence ID" value="TDG15417.1"/>
    <property type="molecule type" value="Genomic_DNA"/>
</dbReference>
<accession>A0A4R5LVM9</accession>
<evidence type="ECO:0000313" key="4">
    <source>
        <dbReference type="Proteomes" id="UP000295554"/>
    </source>
</evidence>